<dbReference type="HOGENOM" id="CLU_033023_0_1_1"/>
<feature type="domain" description="VAN3-binding protein-like auxin canalisation" evidence="2">
    <location>
        <begin position="40"/>
        <end position="178"/>
    </location>
</feature>
<evidence type="ECO:0000259" key="2">
    <source>
        <dbReference type="Pfam" id="PF05703"/>
    </source>
</evidence>
<dbReference type="EnsemblPlants" id="ORUFI08G15340.1">
    <property type="protein sequence ID" value="ORUFI08G15340.1"/>
    <property type="gene ID" value="ORUFI08G15340"/>
</dbReference>
<dbReference type="PANTHER" id="PTHR31351">
    <property type="entry name" value="EXPRESSED PROTEIN"/>
    <property type="match status" value="1"/>
</dbReference>
<dbReference type="GO" id="GO:0010305">
    <property type="term" value="P:leaf vascular tissue pattern formation"/>
    <property type="evidence" value="ECO:0007669"/>
    <property type="project" value="TreeGrafter"/>
</dbReference>
<organism evidence="3 4">
    <name type="scientific">Oryza rufipogon</name>
    <name type="common">Brownbeard rice</name>
    <name type="synonym">Asian wild rice</name>
    <dbReference type="NCBI Taxonomy" id="4529"/>
    <lineage>
        <taxon>Eukaryota</taxon>
        <taxon>Viridiplantae</taxon>
        <taxon>Streptophyta</taxon>
        <taxon>Embryophyta</taxon>
        <taxon>Tracheophyta</taxon>
        <taxon>Spermatophyta</taxon>
        <taxon>Magnoliopsida</taxon>
        <taxon>Liliopsida</taxon>
        <taxon>Poales</taxon>
        <taxon>Poaceae</taxon>
        <taxon>BOP clade</taxon>
        <taxon>Oryzoideae</taxon>
        <taxon>Oryzeae</taxon>
        <taxon>Oryzinae</taxon>
        <taxon>Oryza</taxon>
    </lineage>
</organism>
<feature type="compositionally biased region" description="Basic residues" evidence="1">
    <location>
        <begin position="188"/>
        <end position="204"/>
    </location>
</feature>
<dbReference type="InterPro" id="IPR040269">
    <property type="entry name" value="VAB"/>
</dbReference>
<evidence type="ECO:0000256" key="1">
    <source>
        <dbReference type="SAM" id="MobiDB-lite"/>
    </source>
</evidence>
<proteinExistence type="predicted"/>
<dbReference type="STRING" id="4529.A0A0E0QIK0"/>
<dbReference type="GO" id="GO:0010087">
    <property type="term" value="P:phloem or xylem histogenesis"/>
    <property type="evidence" value="ECO:0007669"/>
    <property type="project" value="TreeGrafter"/>
</dbReference>
<accession>A0A0E0QIK0</accession>
<dbReference type="GO" id="GO:0009734">
    <property type="term" value="P:auxin-activated signaling pathway"/>
    <property type="evidence" value="ECO:0007669"/>
    <property type="project" value="TreeGrafter"/>
</dbReference>
<evidence type="ECO:0000313" key="4">
    <source>
        <dbReference type="Proteomes" id="UP000008022"/>
    </source>
</evidence>
<name>A0A0E0QIK0_ORYRU</name>
<dbReference type="AlphaFoldDB" id="A0A0E0QIK0"/>
<dbReference type="Pfam" id="PF05703">
    <property type="entry name" value="Auxin_canalis"/>
    <property type="match status" value="1"/>
</dbReference>
<dbReference type="PANTHER" id="PTHR31351:SF4">
    <property type="entry name" value="AUXIN CANALIZATION PROTEIN (DUF828)"/>
    <property type="match status" value="1"/>
</dbReference>
<keyword evidence="4" id="KW-1185">Reference proteome</keyword>
<protein>
    <recommendedName>
        <fullName evidence="2">VAN3-binding protein-like auxin canalisation domain-containing protein</fullName>
    </recommendedName>
</protein>
<dbReference type="Proteomes" id="UP000008022">
    <property type="component" value="Unassembled WGS sequence"/>
</dbReference>
<dbReference type="eggNOG" id="ENOG502QRXH">
    <property type="taxonomic scope" value="Eukaryota"/>
</dbReference>
<reference evidence="3" key="2">
    <citation type="submission" date="2015-06" db="UniProtKB">
        <authorList>
            <consortium name="EnsemblPlants"/>
        </authorList>
    </citation>
    <scope>IDENTIFICATION</scope>
</reference>
<sequence length="271" mass="29546">MSLSVFFFLTSRRWLPAAPELVPLFLTVSTPKLQPYRCGGGSGGKTVGRWLKEGMRRRREETRAHNAQVHAAVSVAAVATTTASSSSGRDDRTARTNMTIPSAAKLFPAQCVEAAESLGAERDHLTAAVAFTVSVRLPATSSPSPPPLPMGQRGVATVKARAFRDVWNVAAVIPVEKNAIAAINHHQHYKHNAQKQQHHHRHRGNGSNTSNSFGDDDDDNNFLTICSQELLARGTDSSSAPAKIPTSVYENDVANEEHRVIEFECSIHREH</sequence>
<feature type="region of interest" description="Disordered" evidence="1">
    <location>
        <begin position="188"/>
        <end position="216"/>
    </location>
</feature>
<reference evidence="4" key="1">
    <citation type="submission" date="2013-06" db="EMBL/GenBank/DDBJ databases">
        <authorList>
            <person name="Zhao Q."/>
        </authorList>
    </citation>
    <scope>NUCLEOTIDE SEQUENCE</scope>
    <source>
        <strain evidence="4">cv. W1943</strain>
    </source>
</reference>
<dbReference type="InterPro" id="IPR008546">
    <property type="entry name" value="VAN3-bd-like_auxin_canal"/>
</dbReference>
<evidence type="ECO:0000313" key="3">
    <source>
        <dbReference type="EnsemblPlants" id="ORUFI08G15340.1"/>
    </source>
</evidence>
<dbReference type="Gramene" id="ORUFI08G15340.1">
    <property type="protein sequence ID" value="ORUFI08G15340.1"/>
    <property type="gene ID" value="ORUFI08G15340"/>
</dbReference>